<dbReference type="PANTHER" id="PTHR14083:SF0">
    <property type="entry name" value="YIP1D-INTERACTING FACTOR 1, ISOFORM C"/>
    <property type="match status" value="1"/>
</dbReference>
<feature type="transmembrane region" description="Helical" evidence="9">
    <location>
        <begin position="42"/>
        <end position="61"/>
    </location>
</feature>
<gene>
    <name evidence="10" type="ORF">NEDG_01008</name>
</gene>
<protein>
    <recommendedName>
        <fullName evidence="9">Protein YIF1</fullName>
    </recommendedName>
</protein>
<dbReference type="OrthoDB" id="337750at2759"/>
<dbReference type="InterPro" id="IPR005578">
    <property type="entry name" value="Yif1_fam"/>
</dbReference>
<dbReference type="EMBL" id="LTDL01000042">
    <property type="protein sequence ID" value="OAG28869.1"/>
    <property type="molecule type" value="Genomic_DNA"/>
</dbReference>
<evidence type="ECO:0000256" key="5">
    <source>
        <dbReference type="ARBA" id="ARBA00022927"/>
    </source>
</evidence>
<sequence>MNYSLGMGLQKEAFNLGSSYVNKAISGRKLDKIRRYFQIDNFYLLLKIFLILFPFSSGLWVQSTNRDVPSVPVGHPDLYIPLMSVITYILFLAGEMEIKNKFEPEKLGKMATRIFMVDILEMFVIKGASFFFESQDVEILEILGFIGYKYVPILVMKVAGALVGVVLKKIISICLFFSFVVFLGKCLKGFLISGDSVMSVKKKRMYFLFLVVIIEGLVFIGLK</sequence>
<evidence type="ECO:0000256" key="7">
    <source>
        <dbReference type="ARBA" id="ARBA00023034"/>
    </source>
</evidence>
<keyword evidence="3 9" id="KW-0812">Transmembrane</keyword>
<evidence type="ECO:0000256" key="9">
    <source>
        <dbReference type="RuleBase" id="RU368073"/>
    </source>
</evidence>
<dbReference type="AlphaFoldDB" id="A0A177ECZ8"/>
<comment type="caution">
    <text evidence="10">The sequence shown here is derived from an EMBL/GenBank/DDBJ whole genome shotgun (WGS) entry which is preliminary data.</text>
</comment>
<dbReference type="GO" id="GO:0000139">
    <property type="term" value="C:Golgi membrane"/>
    <property type="evidence" value="ECO:0007669"/>
    <property type="project" value="UniProtKB-SubCell"/>
</dbReference>
<dbReference type="RefSeq" id="XP_067543614.1">
    <property type="nucleotide sequence ID" value="XM_067688426.1"/>
</dbReference>
<evidence type="ECO:0000256" key="4">
    <source>
        <dbReference type="ARBA" id="ARBA00022824"/>
    </source>
</evidence>
<dbReference type="GO" id="GO:0006888">
    <property type="term" value="P:endoplasmic reticulum to Golgi vesicle-mediated transport"/>
    <property type="evidence" value="ECO:0007669"/>
    <property type="project" value="UniProtKB-UniRule"/>
</dbReference>
<keyword evidence="2 9" id="KW-0813">Transport</keyword>
<dbReference type="GO" id="GO:0005789">
    <property type="term" value="C:endoplasmic reticulum membrane"/>
    <property type="evidence" value="ECO:0007669"/>
    <property type="project" value="UniProtKB-SubCell"/>
</dbReference>
<reference evidence="10 11" key="1">
    <citation type="submission" date="2016-02" db="EMBL/GenBank/DDBJ databases">
        <title>Discovery of a natural microsporidian pathogen with a broad tissue tropism in Caenorhabditis elegans.</title>
        <authorList>
            <person name="Luallen R.J."/>
            <person name="Reinke A.W."/>
            <person name="Tong L."/>
            <person name="Botts M.R."/>
            <person name="Felix M.-A."/>
            <person name="Troemel E.R."/>
        </authorList>
    </citation>
    <scope>NUCLEOTIDE SEQUENCE [LARGE SCALE GENOMIC DNA]</scope>
    <source>
        <strain evidence="10 11">JUm2807</strain>
    </source>
</reference>
<comment type="function">
    <text evidence="9">Has a role in transport between endoplasmic reticulum and Golgi.</text>
</comment>
<dbReference type="GO" id="GO:0030134">
    <property type="term" value="C:COPII-coated ER to Golgi transport vesicle"/>
    <property type="evidence" value="ECO:0007669"/>
    <property type="project" value="TreeGrafter"/>
</dbReference>
<evidence type="ECO:0000256" key="8">
    <source>
        <dbReference type="ARBA" id="ARBA00023136"/>
    </source>
</evidence>
<dbReference type="Pfam" id="PF03878">
    <property type="entry name" value="YIF1"/>
    <property type="match status" value="1"/>
</dbReference>
<feature type="transmembrane region" description="Helical" evidence="9">
    <location>
        <begin position="114"/>
        <end position="132"/>
    </location>
</feature>
<name>A0A177ECZ8_9MICR</name>
<feature type="transmembrane region" description="Helical" evidence="9">
    <location>
        <begin position="158"/>
        <end position="184"/>
    </location>
</feature>
<dbReference type="Proteomes" id="UP000185944">
    <property type="component" value="Unassembled WGS sequence"/>
</dbReference>
<evidence type="ECO:0000313" key="10">
    <source>
        <dbReference type="EMBL" id="OAG28869.1"/>
    </source>
</evidence>
<comment type="subcellular location">
    <subcellularLocation>
        <location evidence="9">Endoplasmic reticulum membrane</location>
        <topology evidence="9">Multi-pass membrane protein</topology>
    </subcellularLocation>
    <subcellularLocation>
        <location evidence="9">Golgi apparatus membrane</location>
        <topology evidence="9">Multi-pass membrane protein</topology>
    </subcellularLocation>
</comment>
<organism evidence="10 11">
    <name type="scientific">Nematocida displodere</name>
    <dbReference type="NCBI Taxonomy" id="1805483"/>
    <lineage>
        <taxon>Eukaryota</taxon>
        <taxon>Fungi</taxon>
        <taxon>Fungi incertae sedis</taxon>
        <taxon>Microsporidia</taxon>
        <taxon>Nematocida</taxon>
    </lineage>
</organism>
<dbReference type="GO" id="GO:0015031">
    <property type="term" value="P:protein transport"/>
    <property type="evidence" value="ECO:0007669"/>
    <property type="project" value="UniProtKB-KW"/>
</dbReference>
<keyword evidence="8 9" id="KW-0472">Membrane</keyword>
<dbReference type="PANTHER" id="PTHR14083">
    <property type="entry name" value="YIP1 INTERACTING FACTOR HOMOLOG YIF1 PROTEIN"/>
    <property type="match status" value="1"/>
</dbReference>
<evidence type="ECO:0000313" key="11">
    <source>
        <dbReference type="Proteomes" id="UP000185944"/>
    </source>
</evidence>
<keyword evidence="4 9" id="KW-0256">Endoplasmic reticulum</keyword>
<keyword evidence="11" id="KW-1185">Reference proteome</keyword>
<feature type="transmembrane region" description="Helical" evidence="9">
    <location>
        <begin position="205"/>
        <end position="222"/>
    </location>
</feature>
<proteinExistence type="inferred from homology"/>
<dbReference type="GeneID" id="93647358"/>
<evidence type="ECO:0000256" key="2">
    <source>
        <dbReference type="ARBA" id="ARBA00022448"/>
    </source>
</evidence>
<dbReference type="STRING" id="1805483.A0A177ECZ8"/>
<feature type="transmembrane region" description="Helical" evidence="9">
    <location>
        <begin position="73"/>
        <end position="93"/>
    </location>
</feature>
<evidence type="ECO:0000256" key="6">
    <source>
        <dbReference type="ARBA" id="ARBA00022989"/>
    </source>
</evidence>
<dbReference type="GO" id="GO:0005793">
    <property type="term" value="C:endoplasmic reticulum-Golgi intermediate compartment"/>
    <property type="evidence" value="ECO:0007669"/>
    <property type="project" value="UniProtKB-UniRule"/>
</dbReference>
<keyword evidence="5 9" id="KW-0653">Protein transport</keyword>
<evidence type="ECO:0000256" key="3">
    <source>
        <dbReference type="ARBA" id="ARBA00022692"/>
    </source>
</evidence>
<evidence type="ECO:0000256" key="1">
    <source>
        <dbReference type="ARBA" id="ARBA00009727"/>
    </source>
</evidence>
<comment type="similarity">
    <text evidence="1 9">Belongs to the YIF1 family.</text>
</comment>
<keyword evidence="6 9" id="KW-1133">Transmembrane helix</keyword>
<keyword evidence="7 9" id="KW-0333">Golgi apparatus</keyword>
<dbReference type="VEuPathDB" id="MicrosporidiaDB:NEDG_01008"/>
<accession>A0A177ECZ8</accession>